<dbReference type="InterPro" id="IPR005814">
    <property type="entry name" value="Aminotrans_3"/>
</dbReference>
<dbReference type="HAMAP" id="MF_00375">
    <property type="entry name" value="HemL_aminotrans_3"/>
    <property type="match status" value="1"/>
</dbReference>
<evidence type="ECO:0000313" key="9">
    <source>
        <dbReference type="Proteomes" id="UP000601768"/>
    </source>
</evidence>
<protein>
    <recommendedName>
        <fullName evidence="7">Glutamate-1-semialdehyde 2,1-aminomutase</fullName>
        <shortName evidence="7">GSA</shortName>
        <ecNumber evidence="7">5.4.3.8</ecNumber>
    </recommendedName>
    <alternativeName>
        <fullName evidence="7">Glutamate-1-semialdehyde aminotransferase</fullName>
        <shortName evidence="7">GSA-AT</shortName>
    </alternativeName>
</protein>
<name>A0A8J6M379_9ALTE</name>
<dbReference type="RefSeq" id="WP_186505634.1">
    <property type="nucleotide sequence ID" value="NZ_JACNEP010000003.1"/>
</dbReference>
<organism evidence="8 9">
    <name type="scientific">Neptunicella marina</name>
    <dbReference type="NCBI Taxonomy" id="2125989"/>
    <lineage>
        <taxon>Bacteria</taxon>
        <taxon>Pseudomonadati</taxon>
        <taxon>Pseudomonadota</taxon>
        <taxon>Gammaproteobacteria</taxon>
        <taxon>Alteromonadales</taxon>
        <taxon>Alteromonadaceae</taxon>
        <taxon>Neptunicella</taxon>
    </lineage>
</organism>
<dbReference type="EC" id="5.4.3.8" evidence="7"/>
<dbReference type="FunFam" id="3.40.640.10:FF:000021">
    <property type="entry name" value="Glutamate-1-semialdehyde 2,1-aminomutase"/>
    <property type="match status" value="1"/>
</dbReference>
<sequence>MNKSQQLFELAKKRIPGGVNSPVRAFKAVGGTPPFMSKADGAYIYDSDDKQYIDYVQSWGPMVLGHNNNAIRQAVIDAAQNGLSFGAPTEAEITMAETVCTLVPSMDMVRMVNSGTEATMSAIRLARGYTQRDKIVKFEGCYHGHADALLVKAGSGALTLGVPSSPGIPADFAQHTITLEYNNIEQVRQTFAELGEQIACIIVEPVAGNMNCIPPVEGFLQGLREVCDQYGTVLIFDEVMTGFRVALGGAQGFYNITPDLTCLGKVIGGGMPVGAFGGKNDIMQQLAPLGPVYQAGTLSGNPIAMAAGLAAMQQIQAAGLYDELSKRAQQLTDGMQQIADKHGIDFTTNRAGSMFGFFFTDVKKVVNYQQAINCNTDLFNRFYHGMLDNGVYLAPASYEAGFISASHNSSVIEKTLEIADKVMADL</sequence>
<dbReference type="Proteomes" id="UP000601768">
    <property type="component" value="Unassembled WGS sequence"/>
</dbReference>
<evidence type="ECO:0000256" key="3">
    <source>
        <dbReference type="ARBA" id="ARBA00008981"/>
    </source>
</evidence>
<dbReference type="GO" id="GO:0008483">
    <property type="term" value="F:transaminase activity"/>
    <property type="evidence" value="ECO:0007669"/>
    <property type="project" value="InterPro"/>
</dbReference>
<dbReference type="PANTHER" id="PTHR43713:SF3">
    <property type="entry name" value="GLUTAMATE-1-SEMIALDEHYDE 2,1-AMINOMUTASE 1, CHLOROPLASTIC-RELATED"/>
    <property type="match status" value="1"/>
</dbReference>
<evidence type="ECO:0000256" key="7">
    <source>
        <dbReference type="HAMAP-Rule" id="MF_00375"/>
    </source>
</evidence>
<dbReference type="Gene3D" id="3.40.640.10">
    <property type="entry name" value="Type I PLP-dependent aspartate aminotransferase-like (Major domain)"/>
    <property type="match status" value="1"/>
</dbReference>
<dbReference type="PANTHER" id="PTHR43713">
    <property type="entry name" value="GLUTAMATE-1-SEMIALDEHYDE 2,1-AMINOMUTASE"/>
    <property type="match status" value="1"/>
</dbReference>
<keyword evidence="9" id="KW-1185">Reference proteome</keyword>
<evidence type="ECO:0000256" key="4">
    <source>
        <dbReference type="ARBA" id="ARBA00022898"/>
    </source>
</evidence>
<evidence type="ECO:0000256" key="2">
    <source>
        <dbReference type="ARBA" id="ARBA00004819"/>
    </source>
</evidence>
<reference evidence="8" key="1">
    <citation type="journal article" date="2018" name="Int. J. Syst. Evol. Microbiol.">
        <title>Neptunicella marina gen. nov., sp. nov., isolated from surface seawater.</title>
        <authorList>
            <person name="Liu X."/>
            <person name="Lai Q."/>
            <person name="Du Y."/>
            <person name="Zhang X."/>
            <person name="Liu Z."/>
            <person name="Sun F."/>
            <person name="Shao Z."/>
        </authorList>
    </citation>
    <scope>NUCLEOTIDE SEQUENCE</scope>
    <source>
        <strain evidence="8">S27-2</strain>
    </source>
</reference>
<comment type="catalytic activity">
    <reaction evidence="7">
        <text>(S)-4-amino-5-oxopentanoate = 5-aminolevulinate</text>
        <dbReference type="Rhea" id="RHEA:14265"/>
        <dbReference type="ChEBI" id="CHEBI:57501"/>
        <dbReference type="ChEBI" id="CHEBI:356416"/>
        <dbReference type="EC" id="5.4.3.8"/>
    </reaction>
</comment>
<comment type="cofactor">
    <cofactor evidence="1 7">
        <name>pyridoxal 5'-phosphate</name>
        <dbReference type="ChEBI" id="CHEBI:597326"/>
    </cofactor>
</comment>
<keyword evidence="6 7" id="KW-0627">Porphyrin biosynthesis</keyword>
<evidence type="ECO:0000256" key="1">
    <source>
        <dbReference type="ARBA" id="ARBA00001933"/>
    </source>
</evidence>
<dbReference type="NCBIfam" id="NF000818">
    <property type="entry name" value="PRK00062.1"/>
    <property type="match status" value="1"/>
</dbReference>
<keyword evidence="7" id="KW-0963">Cytoplasm</keyword>
<dbReference type="SUPFAM" id="SSF53383">
    <property type="entry name" value="PLP-dependent transferases"/>
    <property type="match status" value="1"/>
</dbReference>
<dbReference type="GO" id="GO:0005737">
    <property type="term" value="C:cytoplasm"/>
    <property type="evidence" value="ECO:0007669"/>
    <property type="project" value="UniProtKB-SubCell"/>
</dbReference>
<dbReference type="InterPro" id="IPR015421">
    <property type="entry name" value="PyrdxlP-dep_Trfase_major"/>
</dbReference>
<dbReference type="InterPro" id="IPR015422">
    <property type="entry name" value="PyrdxlP-dep_Trfase_small"/>
</dbReference>
<dbReference type="GO" id="GO:0042286">
    <property type="term" value="F:glutamate-1-semialdehyde 2,1-aminomutase activity"/>
    <property type="evidence" value="ECO:0007669"/>
    <property type="project" value="UniProtKB-UniRule"/>
</dbReference>
<comment type="subcellular location">
    <subcellularLocation>
        <location evidence="7">Cytoplasm</location>
    </subcellularLocation>
</comment>
<dbReference type="CDD" id="cd00610">
    <property type="entry name" value="OAT_like"/>
    <property type="match status" value="1"/>
</dbReference>
<evidence type="ECO:0000313" key="8">
    <source>
        <dbReference type="EMBL" id="MBC3765156.1"/>
    </source>
</evidence>
<dbReference type="Pfam" id="PF00202">
    <property type="entry name" value="Aminotran_3"/>
    <property type="match status" value="1"/>
</dbReference>
<dbReference type="AlphaFoldDB" id="A0A8J6M379"/>
<comment type="caution">
    <text evidence="8">The sequence shown here is derived from an EMBL/GenBank/DDBJ whole genome shotgun (WGS) entry which is preliminary data.</text>
</comment>
<dbReference type="GO" id="GO:0006782">
    <property type="term" value="P:protoporphyrinogen IX biosynthetic process"/>
    <property type="evidence" value="ECO:0007669"/>
    <property type="project" value="UniProtKB-UniRule"/>
</dbReference>
<dbReference type="InterPro" id="IPR004639">
    <property type="entry name" value="4pyrrol_synth_GluAld_NH2Trfase"/>
</dbReference>
<dbReference type="InterPro" id="IPR015424">
    <property type="entry name" value="PyrdxlP-dep_Trfase"/>
</dbReference>
<accession>A0A8J6M379</accession>
<dbReference type="PROSITE" id="PS00600">
    <property type="entry name" value="AA_TRANSFER_CLASS_3"/>
    <property type="match status" value="1"/>
</dbReference>
<gene>
    <name evidence="7 8" type="primary">hemL</name>
    <name evidence="8" type="ORF">H8B19_04670</name>
</gene>
<dbReference type="GO" id="GO:0030170">
    <property type="term" value="F:pyridoxal phosphate binding"/>
    <property type="evidence" value="ECO:0007669"/>
    <property type="project" value="InterPro"/>
</dbReference>
<proteinExistence type="inferred from homology"/>
<dbReference type="UniPathway" id="UPA00251">
    <property type="reaction ID" value="UER00317"/>
</dbReference>
<evidence type="ECO:0000256" key="5">
    <source>
        <dbReference type="ARBA" id="ARBA00023235"/>
    </source>
</evidence>
<comment type="similarity">
    <text evidence="3 7">Belongs to the class-III pyridoxal-phosphate-dependent aminotransferase family. HemL subfamily.</text>
</comment>
<evidence type="ECO:0000256" key="6">
    <source>
        <dbReference type="ARBA" id="ARBA00023244"/>
    </source>
</evidence>
<comment type="pathway">
    <text evidence="2">Porphyrin-containing compound metabolism; protoporphyrin-IX biosynthesis; 5-aminolevulinate from L-glutamyl-tRNA(Glu): step 2/2.</text>
</comment>
<reference evidence="8" key="2">
    <citation type="submission" date="2020-08" db="EMBL/GenBank/DDBJ databases">
        <authorList>
            <person name="Lai Q."/>
        </authorList>
    </citation>
    <scope>NUCLEOTIDE SEQUENCE</scope>
    <source>
        <strain evidence="8">S27-2</strain>
    </source>
</reference>
<dbReference type="InterPro" id="IPR049704">
    <property type="entry name" value="Aminotrans_3_PPA_site"/>
</dbReference>
<feature type="modified residue" description="N6-(pyridoxal phosphate)lysine" evidence="7">
    <location>
        <position position="265"/>
    </location>
</feature>
<dbReference type="EMBL" id="JACNEP010000003">
    <property type="protein sequence ID" value="MBC3765156.1"/>
    <property type="molecule type" value="Genomic_DNA"/>
</dbReference>
<keyword evidence="4 7" id="KW-0663">Pyridoxal phosphate</keyword>
<keyword evidence="5 7" id="KW-0413">Isomerase</keyword>
<comment type="subunit">
    <text evidence="7">Homodimer.</text>
</comment>
<dbReference type="Gene3D" id="3.90.1150.10">
    <property type="entry name" value="Aspartate Aminotransferase, domain 1"/>
    <property type="match status" value="1"/>
</dbReference>
<dbReference type="NCBIfam" id="TIGR00713">
    <property type="entry name" value="hemL"/>
    <property type="match status" value="1"/>
</dbReference>